<dbReference type="Proteomes" id="UP000683213">
    <property type="component" value="Unassembled WGS sequence"/>
</dbReference>
<keyword evidence="3" id="KW-0472">Membrane</keyword>
<dbReference type="GO" id="GO:0009341">
    <property type="term" value="C:beta-galactosidase complex"/>
    <property type="evidence" value="ECO:0007669"/>
    <property type="project" value="InterPro"/>
</dbReference>
<evidence type="ECO:0000259" key="4">
    <source>
        <dbReference type="Pfam" id="PF02449"/>
    </source>
</evidence>
<proteinExistence type="predicted"/>
<feature type="transmembrane region" description="Helical" evidence="3">
    <location>
        <begin position="12"/>
        <end position="33"/>
    </location>
</feature>
<evidence type="ECO:0000256" key="2">
    <source>
        <dbReference type="ARBA" id="ARBA00023295"/>
    </source>
</evidence>
<feature type="domain" description="Glycoside hydrolase family 42 N-terminal" evidence="4">
    <location>
        <begin position="1035"/>
        <end position="1183"/>
    </location>
</feature>
<dbReference type="InterPro" id="IPR013783">
    <property type="entry name" value="Ig-like_fold"/>
</dbReference>
<gene>
    <name evidence="6" type="ORF">J4224_03935</name>
</gene>
<feature type="domain" description="CARDB" evidence="5">
    <location>
        <begin position="774"/>
        <end position="845"/>
    </location>
</feature>
<dbReference type="InterPro" id="IPR011635">
    <property type="entry name" value="CARDB"/>
</dbReference>
<evidence type="ECO:0000256" key="1">
    <source>
        <dbReference type="ARBA" id="ARBA00022801"/>
    </source>
</evidence>
<dbReference type="Gene3D" id="3.20.20.80">
    <property type="entry name" value="Glycosidases"/>
    <property type="match status" value="1"/>
</dbReference>
<keyword evidence="2 6" id="KW-0326">Glycosidase</keyword>
<dbReference type="Pfam" id="PF02449">
    <property type="entry name" value="Glyco_hydro_42"/>
    <property type="match status" value="1"/>
</dbReference>
<accession>A0A8T4KZP0</accession>
<evidence type="ECO:0000313" key="7">
    <source>
        <dbReference type="Proteomes" id="UP000683213"/>
    </source>
</evidence>
<evidence type="ECO:0000259" key="5">
    <source>
        <dbReference type="Pfam" id="PF07705"/>
    </source>
</evidence>
<sequence>MGKAQVPVELIAIVGAAVLLVAIGTIAVVVLSLPPTPVPVDGNGGVPSSIACSDGTPASNCAVEQPFYCDETGNLVENFCFGLDKAVGTSDDCGCQAETACSNSGECVQITSLEEIKCSDGTLAGSCSATKPFSCDENGVLKNSCSACGCPDGYSCEASGSCAPIAPSDAIACSDGTSVDSCSTLKPFYCSSSGSLLTEFCFGPDRAVGTSDDCGCPQYYSCNSEGSCESDVISTSNCSDSSLLNTCSQQKPFYCNSAGTLVNNFCFGPDRVSGNADDCGCAAGSECLPDGSCIVAFVFNSCSDGTEFGSCSQTKPFLCNDAGILESNCSVCGCTQGFACNISGACSPIVPSLYCSNGTRLNSCSVLKPKYCNSSGELVDNCASCGCPDNYSCQQNGLCAPIVLPSQCLGGIPIDSCSQQKPLYCTPEGQLVNDCNRCGCPENLPVCAFNGACQPVSQQEPAGFFVQFVGANPTTWESKTTVFNFPRGTPENDSWTGSRTALKDLEPMPDGSGYFELMDYPSIGGAQIQSKPQSIAANLNLGDCWAKPKPVKLKVNSSVTGYYILQETGRVCASRLNAFGNTLNISPAKAVDLEIVANSSGNVVGYYILDSTGKIHNFGEAGATIDLERISTNAEVLDLELTPSGKGAFVLDSQTRIHARGDADALFFSGSNAPPVLPQGYAPKRISMLFNESGGLQGYFLFDSFGVAHARGIAVESDIPAWIFQNFEVDGGVLAGNLPDAEIVAFPAFADLSVDERDISVSGGKISATIKAEKGRASNIKVSFFEGDPDLVGRLLGSQTISALQEGQASVVQLNYVPPASSVHIHVIVDPDNTVTETKEQNNRAYKVVNRNFSSRITINGLKLMDGGSTWNLHGIIYFGPQGTPGAGLNFGDLTEWEAKAKKVIAADLSEMQRRNFNAVFVFGNLCNVGTAFPLSKDKVNELATNRFKWFIDQAELRGIRVFGSCLNDGIVPKLGGDGFSSVNALPAFNASMRTALVDRIEKYDDELADHLGFVAGFSFPDKISESLIPECNNVPACKQSWNDWLMQKYGTFSNLQTAWGGKLNERETSFGTIEAYWRNPFILRDTFAYPRRLDWLEFEYAMQERTASMLASRITYPDLTFLATDFESFFGASHKHEFTAPSFDFFGSENYAVPTFQQESHPFVGKNFAFDLGYAVALGKIWQSSGKPFYQVTSYGLVNSKQQAAKNYYNSIVPLLFTTGNAGVFYWDFGIQADRFNHFIRSGSPETGITYNSSEVNDAIELWGYAAKNFGIYADNLNASALILVNRPEFIIAPDGSGTDYTGPMNKVPAIVNSLMQLGVPFDVKYSSVADKVISVSELGKYKLVIFVGKDVDLEHFEPGNNFGQSLQQYVTGGGTLFLFTEPKPTHRNEHYVEVSTPEVHSLVLNHSGSVNTSFSQHEWIFSADPNWSSGTKTIPVRTDLPPFTVKVAEFKFADYNGLAGQPGVKVLASNSEGKPTLLRITSGSGKVILSAYSTAFLRDFTMSDSMVLPDSSEANFLFEGLAREAGIPVEKLGSKVYNIKASGQRLILNEFSEGSQAKTITLNDCGYTQQFSLPPNGVLLVNPRVLVGNPSSLPAGATVVKRGPDNLVVARMPSGIRCG</sequence>
<dbReference type="InterPro" id="IPR013529">
    <property type="entry name" value="Glyco_hydro_42_N"/>
</dbReference>
<keyword evidence="3" id="KW-1133">Transmembrane helix</keyword>
<dbReference type="EC" id="3.2.1.23" evidence="6"/>
<keyword evidence="3" id="KW-0812">Transmembrane</keyword>
<dbReference type="GO" id="GO:0004565">
    <property type="term" value="F:beta-galactosidase activity"/>
    <property type="evidence" value="ECO:0007669"/>
    <property type="project" value="UniProtKB-EC"/>
</dbReference>
<protein>
    <submittedName>
        <fullName evidence="6">Beta-galactosidase</fullName>
        <ecNumber evidence="6">3.2.1.23</ecNumber>
    </submittedName>
</protein>
<reference evidence="6" key="1">
    <citation type="submission" date="2021-03" db="EMBL/GenBank/DDBJ databases">
        <authorList>
            <person name="Jaffe A."/>
        </authorList>
    </citation>
    <scope>NUCLEOTIDE SEQUENCE</scope>
    <source>
        <strain evidence="6">RIFCSPHIGHO2_01_FULL_GW2011_AR10_43_9</strain>
    </source>
</reference>
<name>A0A8T4KZP0_9ARCH</name>
<evidence type="ECO:0000256" key="3">
    <source>
        <dbReference type="SAM" id="Phobius"/>
    </source>
</evidence>
<dbReference type="Gene3D" id="2.60.40.10">
    <property type="entry name" value="Immunoglobulins"/>
    <property type="match status" value="1"/>
</dbReference>
<evidence type="ECO:0000313" key="6">
    <source>
        <dbReference type="EMBL" id="MBS3059544.1"/>
    </source>
</evidence>
<reference evidence="6" key="2">
    <citation type="submission" date="2021-05" db="EMBL/GenBank/DDBJ databases">
        <title>Protein family content uncovers lineage relationships and bacterial pathway maintenance mechanisms in DPANN archaea.</title>
        <authorList>
            <person name="Castelle C.J."/>
            <person name="Meheust R."/>
            <person name="Jaffe A.L."/>
            <person name="Seitz K."/>
            <person name="Gong X."/>
            <person name="Baker B.J."/>
            <person name="Banfield J.F."/>
        </authorList>
    </citation>
    <scope>NUCLEOTIDE SEQUENCE</scope>
    <source>
        <strain evidence="6">RIFCSPHIGHO2_01_FULL_GW2011_AR10_43_9</strain>
    </source>
</reference>
<comment type="caution">
    <text evidence="6">The sequence shown here is derived from an EMBL/GenBank/DDBJ whole genome shotgun (WGS) entry which is preliminary data.</text>
</comment>
<organism evidence="6 7">
    <name type="scientific">Candidatus Iainarchaeum sp</name>
    <dbReference type="NCBI Taxonomy" id="3101447"/>
    <lineage>
        <taxon>Archaea</taxon>
        <taxon>Candidatus Iainarchaeota</taxon>
        <taxon>Candidatus Iainarchaeia</taxon>
        <taxon>Candidatus Iainarchaeales</taxon>
        <taxon>Candidatus Iainarchaeaceae</taxon>
        <taxon>Candidatus Iainarchaeum</taxon>
    </lineage>
</organism>
<dbReference type="Pfam" id="PF07705">
    <property type="entry name" value="CARDB"/>
    <property type="match status" value="1"/>
</dbReference>
<dbReference type="EMBL" id="JAGVWF010000056">
    <property type="protein sequence ID" value="MBS3059544.1"/>
    <property type="molecule type" value="Genomic_DNA"/>
</dbReference>
<keyword evidence="1 6" id="KW-0378">Hydrolase</keyword>
<dbReference type="GO" id="GO:0005975">
    <property type="term" value="P:carbohydrate metabolic process"/>
    <property type="evidence" value="ECO:0007669"/>
    <property type="project" value="InterPro"/>
</dbReference>